<evidence type="ECO:0000313" key="2">
    <source>
        <dbReference type="EMBL" id="TLE02039.1"/>
    </source>
</evidence>
<sequence length="150" mass="16919">MRQREKGQGLEQDLKPEQKAREEIDKLLSLAGFELRDFKDYALGDSTPNAESHLAIREFILENGTRADYLLFVKGRACGVIEAKKFSLSLSGAENQAKNYAYALPAHIPSFQGMLPFVYTSNASEIYFTDLHNVILSFASLDFVFKQFSL</sequence>
<feature type="domain" description="Restriction endonuclease type I HsdR N-terminal" evidence="1">
    <location>
        <begin position="52"/>
        <end position="132"/>
    </location>
</feature>
<reference evidence="2 3" key="1">
    <citation type="journal article" date="2014" name="Genome Announc.">
        <title>Draft genome sequences of eight enterohepatic helicobacter species isolated from both laboratory and wild rodents.</title>
        <authorList>
            <person name="Sheh A."/>
            <person name="Shen Z."/>
            <person name="Fox J.G."/>
        </authorList>
    </citation>
    <scope>NUCLEOTIDE SEQUENCE [LARGE SCALE GENOMIC DNA]</scope>
    <source>
        <strain evidence="2 3">MIT 01-6451</strain>
    </source>
</reference>
<keyword evidence="2" id="KW-0378">Hydrolase</keyword>
<protein>
    <submittedName>
        <fullName evidence="2">Type I restriction endonuclease subunit R</fullName>
    </submittedName>
</protein>
<accession>A0A4U8TQ75</accession>
<dbReference type="GO" id="GO:0009307">
    <property type="term" value="P:DNA restriction-modification system"/>
    <property type="evidence" value="ECO:0007669"/>
    <property type="project" value="UniProtKB-KW"/>
</dbReference>
<name>A0A4U8TQ75_9HELI</name>
<dbReference type="Gene3D" id="3.90.1570.30">
    <property type="match status" value="1"/>
</dbReference>
<gene>
    <name evidence="2" type="ORF">LS65_004250</name>
</gene>
<evidence type="ECO:0000313" key="3">
    <source>
        <dbReference type="Proteomes" id="UP000029707"/>
    </source>
</evidence>
<dbReference type="EMBL" id="JRMQ02000004">
    <property type="protein sequence ID" value="TLE02039.1"/>
    <property type="molecule type" value="Genomic_DNA"/>
</dbReference>
<dbReference type="InterPro" id="IPR007409">
    <property type="entry name" value="Restrct_endonuc_type1_HsdR_N"/>
</dbReference>
<comment type="caution">
    <text evidence="2">The sequence shown here is derived from an EMBL/GenBank/DDBJ whole genome shotgun (WGS) entry which is preliminary data.</text>
</comment>
<dbReference type="GO" id="GO:0003677">
    <property type="term" value="F:DNA binding"/>
    <property type="evidence" value="ECO:0007669"/>
    <property type="project" value="UniProtKB-KW"/>
</dbReference>
<keyword evidence="2" id="KW-0540">Nuclease</keyword>
<evidence type="ECO:0000259" key="1">
    <source>
        <dbReference type="Pfam" id="PF04313"/>
    </source>
</evidence>
<dbReference type="RefSeq" id="WP_084707885.1">
    <property type="nucleotide sequence ID" value="NZ_CAQGYV010000010.1"/>
</dbReference>
<dbReference type="Proteomes" id="UP000029707">
    <property type="component" value="Unassembled WGS sequence"/>
</dbReference>
<dbReference type="AlphaFoldDB" id="A0A4U8TQ75"/>
<dbReference type="Pfam" id="PF04313">
    <property type="entry name" value="HSDR_N"/>
    <property type="match status" value="1"/>
</dbReference>
<proteinExistence type="predicted"/>
<dbReference type="OrthoDB" id="9804086at2"/>
<keyword evidence="2" id="KW-0255">Endonuclease</keyword>
<dbReference type="GO" id="GO:0005524">
    <property type="term" value="F:ATP binding"/>
    <property type="evidence" value="ECO:0007669"/>
    <property type="project" value="UniProtKB-KW"/>
</dbReference>
<dbReference type="GO" id="GO:0009035">
    <property type="term" value="F:type I site-specific deoxyribonuclease activity"/>
    <property type="evidence" value="ECO:0007669"/>
    <property type="project" value="UniProtKB-EC"/>
</dbReference>
<keyword evidence="3" id="KW-1185">Reference proteome</keyword>
<organism evidence="2 3">
    <name type="scientific">Helicobacter japonicus</name>
    <dbReference type="NCBI Taxonomy" id="425400"/>
    <lineage>
        <taxon>Bacteria</taxon>
        <taxon>Pseudomonadati</taxon>
        <taxon>Campylobacterota</taxon>
        <taxon>Epsilonproteobacteria</taxon>
        <taxon>Campylobacterales</taxon>
        <taxon>Helicobacteraceae</taxon>
        <taxon>Helicobacter</taxon>
    </lineage>
</organism>